<evidence type="ECO:0000256" key="1">
    <source>
        <dbReference type="ARBA" id="ARBA00006638"/>
    </source>
</evidence>
<protein>
    <submittedName>
        <fullName evidence="4">Uncharacterized protein</fullName>
    </submittedName>
</protein>
<comment type="similarity">
    <text evidence="1">Belongs to the RAD52 family.</text>
</comment>
<dbReference type="GO" id="GO:0006281">
    <property type="term" value="P:DNA repair"/>
    <property type="evidence" value="ECO:0007669"/>
    <property type="project" value="UniProtKB-KW"/>
</dbReference>
<reference evidence="4" key="1">
    <citation type="submission" date="2020-08" db="EMBL/GenBank/DDBJ databases">
        <title>Genome public.</title>
        <authorList>
            <person name="Liu C."/>
            <person name="Sun Q."/>
        </authorList>
    </citation>
    <scope>NUCLEOTIDE SEQUENCE</scope>
    <source>
        <strain evidence="4">BX7</strain>
    </source>
</reference>
<name>A0A926DES4_9FIRM</name>
<proteinExistence type="inferred from homology"/>
<evidence type="ECO:0000256" key="2">
    <source>
        <dbReference type="ARBA" id="ARBA00022763"/>
    </source>
</evidence>
<gene>
    <name evidence="4" type="ORF">H8695_11395</name>
</gene>
<evidence type="ECO:0000313" key="4">
    <source>
        <dbReference type="EMBL" id="MBC8537293.1"/>
    </source>
</evidence>
<keyword evidence="2" id="KW-0227">DNA damage</keyword>
<dbReference type="RefSeq" id="WP_249301834.1">
    <property type="nucleotide sequence ID" value="NZ_JACRSP010000007.1"/>
</dbReference>
<organism evidence="4 5">
    <name type="scientific">Feifania hominis</name>
    <dbReference type="NCBI Taxonomy" id="2763660"/>
    <lineage>
        <taxon>Bacteria</taxon>
        <taxon>Bacillati</taxon>
        <taxon>Bacillota</taxon>
        <taxon>Clostridia</taxon>
        <taxon>Eubacteriales</taxon>
        <taxon>Feifaniaceae</taxon>
        <taxon>Feifania</taxon>
    </lineage>
</organism>
<evidence type="ECO:0000313" key="5">
    <source>
        <dbReference type="Proteomes" id="UP000620366"/>
    </source>
</evidence>
<dbReference type="Pfam" id="PF04098">
    <property type="entry name" value="Rad52_Rad22"/>
    <property type="match status" value="1"/>
</dbReference>
<dbReference type="Proteomes" id="UP000620366">
    <property type="component" value="Unassembled WGS sequence"/>
</dbReference>
<sequence length="180" mass="20778">MIKFRKLTADEIECRIQQLRPGKKDGKVYALCLLYKDARCDMRILDETVGPDNWQRRHDEHKGNLFCSVGVNVNYDKGGERWVWKEDAGAESNQDAEKGHASDSFKRACFNWGIGRELYTAPDIFFELKEGEYFSDGTDRNGKPKYKSYAKFRVAAIEYEGDAIRRVAIEDSKGNVRFCK</sequence>
<keyword evidence="5" id="KW-1185">Reference proteome</keyword>
<evidence type="ECO:0000256" key="3">
    <source>
        <dbReference type="ARBA" id="ARBA00023204"/>
    </source>
</evidence>
<dbReference type="AlphaFoldDB" id="A0A926DES4"/>
<dbReference type="EMBL" id="JACRSP010000007">
    <property type="protein sequence ID" value="MBC8537293.1"/>
    <property type="molecule type" value="Genomic_DNA"/>
</dbReference>
<comment type="caution">
    <text evidence="4">The sequence shown here is derived from an EMBL/GenBank/DDBJ whole genome shotgun (WGS) entry which is preliminary data.</text>
</comment>
<keyword evidence="3" id="KW-0234">DNA repair</keyword>
<accession>A0A926DES4</accession>
<dbReference type="InterPro" id="IPR041247">
    <property type="entry name" value="Rad52_fam"/>
</dbReference>